<evidence type="ECO:0000313" key="4">
    <source>
        <dbReference type="Proteomes" id="UP001327560"/>
    </source>
</evidence>
<reference evidence="3 4" key="1">
    <citation type="submission" date="2023-10" db="EMBL/GenBank/DDBJ databases">
        <title>Chromosome-scale genome assembly provides insights into flower coloration mechanisms of Canna indica.</title>
        <authorList>
            <person name="Li C."/>
        </authorList>
    </citation>
    <scope>NUCLEOTIDE SEQUENCE [LARGE SCALE GENOMIC DNA]</scope>
    <source>
        <tissue evidence="3">Flower</tissue>
    </source>
</reference>
<dbReference type="AlphaFoldDB" id="A0AAQ3KBI3"/>
<accession>A0AAQ3KBI3</accession>
<feature type="chain" id="PRO_5043006954" evidence="2">
    <location>
        <begin position="19"/>
        <end position="113"/>
    </location>
</feature>
<dbReference type="Gene3D" id="1.10.110.10">
    <property type="entry name" value="Plant lipid-transfer and hydrophobic proteins"/>
    <property type="match status" value="1"/>
</dbReference>
<feature type="region of interest" description="Disordered" evidence="1">
    <location>
        <begin position="47"/>
        <end position="97"/>
    </location>
</feature>
<sequence length="113" mass="12434">MVLVLAVALLAASHAAEAITCGHVASSLRPCIPYVIGKEPLAVACCSGGEEPEERGGNSGRPQDYLQRHQVDDDRHEGCPARSRFGPPRQVRRQHPLSHQQLYRLLEGELRFV</sequence>
<keyword evidence="4" id="KW-1185">Reference proteome</keyword>
<feature type="signal peptide" evidence="2">
    <location>
        <begin position="1"/>
        <end position="18"/>
    </location>
</feature>
<dbReference type="EMBL" id="CP136893">
    <property type="protein sequence ID" value="WOL05497.1"/>
    <property type="molecule type" value="Genomic_DNA"/>
</dbReference>
<proteinExistence type="predicted"/>
<keyword evidence="2" id="KW-0732">Signal</keyword>
<organism evidence="3 4">
    <name type="scientific">Canna indica</name>
    <name type="common">Indian-shot</name>
    <dbReference type="NCBI Taxonomy" id="4628"/>
    <lineage>
        <taxon>Eukaryota</taxon>
        <taxon>Viridiplantae</taxon>
        <taxon>Streptophyta</taxon>
        <taxon>Embryophyta</taxon>
        <taxon>Tracheophyta</taxon>
        <taxon>Spermatophyta</taxon>
        <taxon>Magnoliopsida</taxon>
        <taxon>Liliopsida</taxon>
        <taxon>Zingiberales</taxon>
        <taxon>Cannaceae</taxon>
        <taxon>Canna</taxon>
    </lineage>
</organism>
<dbReference type="Proteomes" id="UP001327560">
    <property type="component" value="Chromosome 4"/>
</dbReference>
<dbReference type="InterPro" id="IPR036312">
    <property type="entry name" value="Bifun_inhib/LTP/seed_sf"/>
</dbReference>
<evidence type="ECO:0000256" key="2">
    <source>
        <dbReference type="SAM" id="SignalP"/>
    </source>
</evidence>
<name>A0AAQ3KBI3_9LILI</name>
<gene>
    <name evidence="3" type="ORF">Cni_G14226</name>
</gene>
<dbReference type="SUPFAM" id="SSF47699">
    <property type="entry name" value="Bifunctional inhibitor/lipid-transfer protein/seed storage 2S albumin"/>
    <property type="match status" value="1"/>
</dbReference>
<evidence type="ECO:0000256" key="1">
    <source>
        <dbReference type="SAM" id="MobiDB-lite"/>
    </source>
</evidence>
<feature type="compositionally biased region" description="Basic and acidic residues" evidence="1">
    <location>
        <begin position="66"/>
        <end position="79"/>
    </location>
</feature>
<evidence type="ECO:0000313" key="3">
    <source>
        <dbReference type="EMBL" id="WOL05497.1"/>
    </source>
</evidence>
<protein>
    <submittedName>
        <fullName evidence="3">Plant lipid transfer protein/Par allergen</fullName>
    </submittedName>
</protein>